<evidence type="ECO:0000313" key="3">
    <source>
        <dbReference type="Proteomes" id="UP001549076"/>
    </source>
</evidence>
<comment type="caution">
    <text evidence="2">The sequence shown here is derived from an EMBL/GenBank/DDBJ whole genome shotgun (WGS) entry which is preliminary data.</text>
</comment>
<dbReference type="EMBL" id="JBEPML010000003">
    <property type="protein sequence ID" value="MET3791210.1"/>
    <property type="molecule type" value="Genomic_DNA"/>
</dbReference>
<proteinExistence type="predicted"/>
<dbReference type="RefSeq" id="WP_354193516.1">
    <property type="nucleotide sequence ID" value="NZ_JBEPML010000003.1"/>
</dbReference>
<evidence type="ECO:0000259" key="1">
    <source>
        <dbReference type="SMART" id="SM00382"/>
    </source>
</evidence>
<dbReference type="Gene3D" id="3.40.50.300">
    <property type="entry name" value="P-loop containing nucleotide triphosphate hydrolases"/>
    <property type="match status" value="1"/>
</dbReference>
<name>A0ABV2MWM6_9HYPH</name>
<dbReference type="PRINTS" id="PR00300">
    <property type="entry name" value="CLPPROTEASEA"/>
</dbReference>
<dbReference type="SUPFAM" id="SSF52540">
    <property type="entry name" value="P-loop containing nucleoside triphosphate hydrolases"/>
    <property type="match status" value="1"/>
</dbReference>
<sequence>MRFEGTSAYVADKDLMVAVNAAIALERPLLVKGEPGTGKTELARQVAAALDLELIEWNVKSTTRAQQGLYEYDAVSRLRDSQLGDDRFNDIRNYIRRGKLWEAFASEKKVVLLIDEIDKADIEFPNDLLQELDRMEFFVYETGETIRAVQRPIVIITSNNEKELPDAFLRRCFFHYIRFPDIDTLARIVDVHYPGIRKRLVEAALAQFFEIREVPGLKKKPSTSEALDWIRLLVADDVAPEDLRGEAKNALPRLHGALLKNEQDVHLFERLAFMARRNA</sequence>
<keyword evidence="3" id="KW-1185">Reference proteome</keyword>
<protein>
    <submittedName>
        <fullName evidence="2">MoxR-like ATPase</fullName>
    </submittedName>
</protein>
<evidence type="ECO:0000313" key="2">
    <source>
        <dbReference type="EMBL" id="MET3791210.1"/>
    </source>
</evidence>
<gene>
    <name evidence="2" type="ORF">ABID37_001413</name>
</gene>
<dbReference type="SMART" id="SM00382">
    <property type="entry name" value="AAA"/>
    <property type="match status" value="1"/>
</dbReference>
<dbReference type="Proteomes" id="UP001549076">
    <property type="component" value="Unassembled WGS sequence"/>
</dbReference>
<feature type="domain" description="AAA+ ATPase" evidence="1">
    <location>
        <begin position="25"/>
        <end position="183"/>
    </location>
</feature>
<dbReference type="PANTHER" id="PTHR42759">
    <property type="entry name" value="MOXR FAMILY PROTEIN"/>
    <property type="match status" value="1"/>
</dbReference>
<dbReference type="InterPro" id="IPR003593">
    <property type="entry name" value="AAA+_ATPase"/>
</dbReference>
<dbReference type="CDD" id="cd00009">
    <property type="entry name" value="AAA"/>
    <property type="match status" value="1"/>
</dbReference>
<dbReference type="Pfam" id="PF00004">
    <property type="entry name" value="AAA"/>
    <property type="match status" value="1"/>
</dbReference>
<reference evidence="2 3" key="1">
    <citation type="submission" date="2024-06" db="EMBL/GenBank/DDBJ databases">
        <title>Genomic Encyclopedia of Type Strains, Phase IV (KMG-IV): sequencing the most valuable type-strain genomes for metagenomic binning, comparative biology and taxonomic classification.</title>
        <authorList>
            <person name="Goeker M."/>
        </authorList>
    </citation>
    <scope>NUCLEOTIDE SEQUENCE [LARGE SCALE GENOMIC DNA]</scope>
    <source>
        <strain evidence="2 3">DSM 27865</strain>
    </source>
</reference>
<dbReference type="InterPro" id="IPR001270">
    <property type="entry name" value="ClpA/B"/>
</dbReference>
<accession>A0ABV2MWM6</accession>
<organism evidence="2 3">
    <name type="scientific">Aquamicrobium terrae</name>
    <dbReference type="NCBI Taxonomy" id="1324945"/>
    <lineage>
        <taxon>Bacteria</taxon>
        <taxon>Pseudomonadati</taxon>
        <taxon>Pseudomonadota</taxon>
        <taxon>Alphaproteobacteria</taxon>
        <taxon>Hyphomicrobiales</taxon>
        <taxon>Phyllobacteriaceae</taxon>
        <taxon>Aquamicrobium</taxon>
    </lineage>
</organism>
<dbReference type="PANTHER" id="PTHR42759:SF1">
    <property type="entry name" value="MAGNESIUM-CHELATASE SUBUNIT CHLD"/>
    <property type="match status" value="1"/>
</dbReference>
<dbReference type="InterPro" id="IPR050764">
    <property type="entry name" value="CbbQ/NirQ/NorQ/GpvN"/>
</dbReference>
<dbReference type="InterPro" id="IPR003959">
    <property type="entry name" value="ATPase_AAA_core"/>
</dbReference>
<dbReference type="InterPro" id="IPR027417">
    <property type="entry name" value="P-loop_NTPase"/>
</dbReference>